<organism evidence="1 2">
    <name type="scientific">Rhododendron molle</name>
    <name type="common">Chinese azalea</name>
    <name type="synonym">Azalea mollis</name>
    <dbReference type="NCBI Taxonomy" id="49168"/>
    <lineage>
        <taxon>Eukaryota</taxon>
        <taxon>Viridiplantae</taxon>
        <taxon>Streptophyta</taxon>
        <taxon>Embryophyta</taxon>
        <taxon>Tracheophyta</taxon>
        <taxon>Spermatophyta</taxon>
        <taxon>Magnoliopsida</taxon>
        <taxon>eudicotyledons</taxon>
        <taxon>Gunneridae</taxon>
        <taxon>Pentapetalae</taxon>
        <taxon>asterids</taxon>
        <taxon>Ericales</taxon>
        <taxon>Ericaceae</taxon>
        <taxon>Ericoideae</taxon>
        <taxon>Rhodoreae</taxon>
        <taxon>Rhododendron</taxon>
    </lineage>
</organism>
<accession>A0ACC0Q0V1</accession>
<keyword evidence="2" id="KW-1185">Reference proteome</keyword>
<dbReference type="EMBL" id="CM046388">
    <property type="protein sequence ID" value="KAI8571653.1"/>
    <property type="molecule type" value="Genomic_DNA"/>
</dbReference>
<protein>
    <submittedName>
        <fullName evidence="1">Uncharacterized protein</fullName>
    </submittedName>
</protein>
<proteinExistence type="predicted"/>
<reference evidence="1" key="1">
    <citation type="submission" date="2022-02" db="EMBL/GenBank/DDBJ databases">
        <title>Plant Genome Project.</title>
        <authorList>
            <person name="Zhang R.-G."/>
        </authorList>
    </citation>
    <scope>NUCLEOTIDE SEQUENCE</scope>
    <source>
        <strain evidence="1">AT1</strain>
    </source>
</reference>
<name>A0ACC0Q0V1_RHOML</name>
<sequence length="89" mass="9596">MGAGTRATENAEGRWVLGFYGKFGCHSVILEIGRGHVKIEADSQQATIMDGPPQHSSQRAAIIQDAQMAPIFLARSNLQSNQSADDRLA</sequence>
<comment type="caution">
    <text evidence="1">The sequence shown here is derived from an EMBL/GenBank/DDBJ whole genome shotgun (WGS) entry which is preliminary data.</text>
</comment>
<gene>
    <name evidence="1" type="ORF">RHMOL_Rhmol01G0136400</name>
</gene>
<evidence type="ECO:0000313" key="1">
    <source>
        <dbReference type="EMBL" id="KAI8571653.1"/>
    </source>
</evidence>
<evidence type="ECO:0000313" key="2">
    <source>
        <dbReference type="Proteomes" id="UP001062846"/>
    </source>
</evidence>
<dbReference type="Proteomes" id="UP001062846">
    <property type="component" value="Chromosome 1"/>
</dbReference>